<protein>
    <recommendedName>
        <fullName evidence="4">F-box domain-containing protein</fullName>
    </recommendedName>
</protein>
<feature type="region of interest" description="Disordered" evidence="1">
    <location>
        <begin position="342"/>
        <end position="362"/>
    </location>
</feature>
<accession>A0AAV5GDV1</accession>
<organism evidence="2 3">
    <name type="scientific">Rhodotorula paludigena</name>
    <dbReference type="NCBI Taxonomy" id="86838"/>
    <lineage>
        <taxon>Eukaryota</taxon>
        <taxon>Fungi</taxon>
        <taxon>Dikarya</taxon>
        <taxon>Basidiomycota</taxon>
        <taxon>Pucciniomycotina</taxon>
        <taxon>Microbotryomycetes</taxon>
        <taxon>Sporidiobolales</taxon>
        <taxon>Sporidiobolaceae</taxon>
        <taxon>Rhodotorula</taxon>
    </lineage>
</organism>
<evidence type="ECO:0008006" key="4">
    <source>
        <dbReference type="Google" id="ProtNLM"/>
    </source>
</evidence>
<name>A0AAV5GDV1_9BASI</name>
<sequence>MGRYHLKYRQPTPEPVLDPSIPIRCTLPHELVEHIFHLASPKTGNGLRGPYHCSWTTFPLRARYYLGIAGLSRAWNRWAMNHLYRHVVLRDDDALSNFVEHADAVRARSGARTETLRIGGFKDGRRMNGERLAEVLKAVQPVTPTERDPGLSELWLISVRGVDLRDIRDLANLRQLYCIDMQLTMAPSSSRTPVPASAKCLPLLDTLVLKDIDLSHSLRSIMFEDHHFESLFTLYVDSHEAFTQAFDGNPYALPDLLAFSPARDTPVEYFAVLDHGDHGGSDVTDDDEDEDEDEDGDGDASGAVEAAEQAAAHAEGDESTRSPTSATADLAATGTDSILYGVGGAAGPADGSDSDSEASDESFKAPLRQLNVTAAFLSQLPQNAYAIPNSIKRLRLDFAPEDVMDYELDALLEDDFLALFNELEPPYITNNPFREGILHVDYAVPKWVFEHQANRRAPRFVEQWQAVLSNCSVRTCTSQDDDNIRWQVNADTDAPERVPEKVSPPTSPQDALVPWGFLESARQAVSDVLQCLDPVYADEWTERHNRGLAELATREAQRVEREQQREARRAARRERGDDYVSDSEEHDIGRVNITFLDGPPRRAYY</sequence>
<feature type="region of interest" description="Disordered" evidence="1">
    <location>
        <begin position="273"/>
        <end position="325"/>
    </location>
</feature>
<evidence type="ECO:0000256" key="1">
    <source>
        <dbReference type="SAM" id="MobiDB-lite"/>
    </source>
</evidence>
<gene>
    <name evidence="2" type="ORF">Rhopal_001268-T1</name>
</gene>
<dbReference type="EMBL" id="BQKY01000003">
    <property type="protein sequence ID" value="GJN88303.1"/>
    <property type="molecule type" value="Genomic_DNA"/>
</dbReference>
<evidence type="ECO:0000313" key="3">
    <source>
        <dbReference type="Proteomes" id="UP001342314"/>
    </source>
</evidence>
<proteinExistence type="predicted"/>
<keyword evidence="3" id="KW-1185">Reference proteome</keyword>
<dbReference type="Proteomes" id="UP001342314">
    <property type="component" value="Unassembled WGS sequence"/>
</dbReference>
<reference evidence="2 3" key="1">
    <citation type="submission" date="2021-12" db="EMBL/GenBank/DDBJ databases">
        <title>High titer production of polyol ester of fatty acids by Rhodotorula paludigena BS15 towards product separation-free biomass refinery.</title>
        <authorList>
            <person name="Mano J."/>
            <person name="Ono H."/>
            <person name="Tanaka T."/>
            <person name="Naito K."/>
            <person name="Sushida H."/>
            <person name="Ike M."/>
            <person name="Tokuyasu K."/>
            <person name="Kitaoka M."/>
        </authorList>
    </citation>
    <scope>NUCLEOTIDE SEQUENCE [LARGE SCALE GENOMIC DNA]</scope>
    <source>
        <strain evidence="2 3">BS15</strain>
    </source>
</reference>
<evidence type="ECO:0000313" key="2">
    <source>
        <dbReference type="EMBL" id="GJN88303.1"/>
    </source>
</evidence>
<comment type="caution">
    <text evidence="2">The sequence shown here is derived from an EMBL/GenBank/DDBJ whole genome shotgun (WGS) entry which is preliminary data.</text>
</comment>
<feature type="compositionally biased region" description="Basic and acidic residues" evidence="1">
    <location>
        <begin position="555"/>
        <end position="578"/>
    </location>
</feature>
<dbReference type="AlphaFoldDB" id="A0AAV5GDV1"/>
<feature type="region of interest" description="Disordered" evidence="1">
    <location>
        <begin position="555"/>
        <end position="583"/>
    </location>
</feature>
<feature type="compositionally biased region" description="Acidic residues" evidence="1">
    <location>
        <begin position="283"/>
        <end position="298"/>
    </location>
</feature>
<feature type="compositionally biased region" description="Low complexity" evidence="1">
    <location>
        <begin position="300"/>
        <end position="313"/>
    </location>
</feature>